<dbReference type="GO" id="GO:0005634">
    <property type="term" value="C:nucleus"/>
    <property type="evidence" value="ECO:0007669"/>
    <property type="project" value="UniProtKB-SubCell"/>
</dbReference>
<keyword evidence="5" id="KW-1185">Reference proteome</keyword>
<dbReference type="Pfam" id="PF03221">
    <property type="entry name" value="HTH_Tnp_Tc5"/>
    <property type="match status" value="1"/>
</dbReference>
<gene>
    <name evidence="4" type="ORF">SBAD_LOCUS10788</name>
</gene>
<dbReference type="Gene3D" id="1.10.10.60">
    <property type="entry name" value="Homeodomain-like"/>
    <property type="match status" value="1"/>
</dbReference>
<reference evidence="4 5" key="2">
    <citation type="submission" date="2018-11" db="EMBL/GenBank/DDBJ databases">
        <authorList>
            <consortium name="Pathogen Informatics"/>
        </authorList>
    </citation>
    <scope>NUCLEOTIDE SEQUENCE [LARGE SCALE GENOMIC DNA]</scope>
</reference>
<feature type="domain" description="HTH CENPB-type" evidence="3">
    <location>
        <begin position="1"/>
        <end position="67"/>
    </location>
</feature>
<dbReference type="InterPro" id="IPR009057">
    <property type="entry name" value="Homeodomain-like_sf"/>
</dbReference>
<evidence type="ECO:0000313" key="4">
    <source>
        <dbReference type="EMBL" id="VDP34671.1"/>
    </source>
</evidence>
<protein>
    <submittedName>
        <fullName evidence="6">HTH CENPB-type domain-containing protein</fullName>
    </submittedName>
</protein>
<dbReference type="WBParaSite" id="SBAD_0001116401-mRNA-1">
    <property type="protein sequence ID" value="SBAD_0001116401-mRNA-1"/>
    <property type="gene ID" value="SBAD_0001116401"/>
</dbReference>
<dbReference type="SUPFAM" id="SSF46689">
    <property type="entry name" value="Homeodomain-like"/>
    <property type="match status" value="1"/>
</dbReference>
<keyword evidence="2" id="KW-0238">DNA-binding</keyword>
<name>A0A183J4J0_9BILA</name>
<evidence type="ECO:0000256" key="1">
    <source>
        <dbReference type="ARBA" id="ARBA00004123"/>
    </source>
</evidence>
<dbReference type="InterPro" id="IPR006600">
    <property type="entry name" value="HTH_CenpB_DNA-bd_dom"/>
</dbReference>
<sequence length="136" mass="15488">MVLLLRWKQCAKVKNCPVDQNTVCNQAKPIFERSKEEAGEAGKDENFVAGDGWINRFKTRCNWHSIAEGAETAIADKEAASPFPETLMAMIEEDHCSSERALNVDKSGLFWKKMPKTTFIARVEKIFQGLRFLKTY</sequence>
<dbReference type="GO" id="GO:0003677">
    <property type="term" value="F:DNA binding"/>
    <property type="evidence" value="ECO:0007669"/>
    <property type="project" value="UniProtKB-KW"/>
</dbReference>
<dbReference type="EMBL" id="UZAM01014570">
    <property type="protein sequence ID" value="VDP34671.1"/>
    <property type="molecule type" value="Genomic_DNA"/>
</dbReference>
<accession>A0A183J4J0</accession>
<dbReference type="PROSITE" id="PS51253">
    <property type="entry name" value="HTH_CENPB"/>
    <property type="match status" value="1"/>
</dbReference>
<evidence type="ECO:0000313" key="6">
    <source>
        <dbReference type="WBParaSite" id="SBAD_0001116401-mRNA-1"/>
    </source>
</evidence>
<dbReference type="OrthoDB" id="5875523at2759"/>
<proteinExistence type="predicted"/>
<evidence type="ECO:0000259" key="3">
    <source>
        <dbReference type="PROSITE" id="PS51253"/>
    </source>
</evidence>
<evidence type="ECO:0000256" key="2">
    <source>
        <dbReference type="ARBA" id="ARBA00023125"/>
    </source>
</evidence>
<evidence type="ECO:0000313" key="5">
    <source>
        <dbReference type="Proteomes" id="UP000270296"/>
    </source>
</evidence>
<dbReference type="AlphaFoldDB" id="A0A183J4J0"/>
<reference evidence="6" key="1">
    <citation type="submission" date="2016-06" db="UniProtKB">
        <authorList>
            <consortium name="WormBaseParasite"/>
        </authorList>
    </citation>
    <scope>IDENTIFICATION</scope>
</reference>
<organism evidence="6">
    <name type="scientific">Soboliphyme baturini</name>
    <dbReference type="NCBI Taxonomy" id="241478"/>
    <lineage>
        <taxon>Eukaryota</taxon>
        <taxon>Metazoa</taxon>
        <taxon>Ecdysozoa</taxon>
        <taxon>Nematoda</taxon>
        <taxon>Enoplea</taxon>
        <taxon>Dorylaimia</taxon>
        <taxon>Dioctophymatida</taxon>
        <taxon>Dioctophymatoidea</taxon>
        <taxon>Soboliphymatidae</taxon>
        <taxon>Soboliphyme</taxon>
    </lineage>
</organism>
<dbReference type="Proteomes" id="UP000270296">
    <property type="component" value="Unassembled WGS sequence"/>
</dbReference>
<comment type="subcellular location">
    <subcellularLocation>
        <location evidence="1">Nucleus</location>
    </subcellularLocation>
</comment>